<feature type="region of interest" description="Disordered" evidence="1">
    <location>
        <begin position="142"/>
        <end position="164"/>
    </location>
</feature>
<feature type="compositionally biased region" description="Basic and acidic residues" evidence="1">
    <location>
        <begin position="155"/>
        <end position="164"/>
    </location>
</feature>
<proteinExistence type="predicted"/>
<evidence type="ECO:0000256" key="1">
    <source>
        <dbReference type="SAM" id="MobiDB-lite"/>
    </source>
</evidence>
<name>A0A9N9CBH8_9GLOM</name>
<sequence>MFESVVTEYLDKTKGKYWSILGILEFARSNTNPKLSVATIDDFKDDLFAVLRSYTKKCNIHVYTRNRATKILSQFNSLFSTAEVKQFIKDLEYHEEARLNVTSTYTATDQQENQKLIDQLRETGNNDKREREKVAKLLESGRSFAQTSTGQSEITGDKADNQKDENYVYEDVETSQANSEEPLNCNLLAESSGNDIIFRTSLQQEGKQFVPQTEGFKVAKRGLQDAEFTSMRTVTRARSGKSQTFEDNGDILTDGIGDDNSYLQKAVESMVGKVESSALIVDDVDLEEVFEKYYDACENKFDDIMDLRPTSQLTKTIPEVTWEKFILNTYPDHQISDKWEESIRNFFMPKDTLVEWEKTWRGLFDEKESNDDLVIKDALYNILSPYIKAFKAPFNILKSNDLEEKQYSSQFVIPILKNTLEAVCDVDWRDLEVPIGSSKYRRNSNINPFIDKVLSAKRADGVARFWRTQEEILIYEQTGPPDVDDITDFYIHDYKLIRTMRDVLNQRIILRLHNGIKDYNNLASFGALGHRDEVFLFWCTIHPKSYCLREYGSFRIPATWQDLPVLSEAIILCLKYFVSTT</sequence>
<gene>
    <name evidence="2" type="ORF">POCULU_LOCUS7288</name>
</gene>
<keyword evidence="3" id="KW-1185">Reference proteome</keyword>
<evidence type="ECO:0000313" key="3">
    <source>
        <dbReference type="Proteomes" id="UP000789572"/>
    </source>
</evidence>
<dbReference type="OrthoDB" id="2429916at2759"/>
<comment type="caution">
    <text evidence="2">The sequence shown here is derived from an EMBL/GenBank/DDBJ whole genome shotgun (WGS) entry which is preliminary data.</text>
</comment>
<reference evidence="2" key="1">
    <citation type="submission" date="2021-06" db="EMBL/GenBank/DDBJ databases">
        <authorList>
            <person name="Kallberg Y."/>
            <person name="Tangrot J."/>
            <person name="Rosling A."/>
        </authorList>
    </citation>
    <scope>NUCLEOTIDE SEQUENCE</scope>
    <source>
        <strain evidence="2">IA702</strain>
    </source>
</reference>
<dbReference type="EMBL" id="CAJVPJ010001604">
    <property type="protein sequence ID" value="CAG8597453.1"/>
    <property type="molecule type" value="Genomic_DNA"/>
</dbReference>
<accession>A0A9N9CBH8</accession>
<evidence type="ECO:0000313" key="2">
    <source>
        <dbReference type="EMBL" id="CAG8597453.1"/>
    </source>
</evidence>
<dbReference type="AlphaFoldDB" id="A0A9N9CBH8"/>
<protein>
    <submittedName>
        <fullName evidence="2">4371_t:CDS:1</fullName>
    </submittedName>
</protein>
<feature type="compositionally biased region" description="Polar residues" evidence="1">
    <location>
        <begin position="143"/>
        <end position="154"/>
    </location>
</feature>
<dbReference type="Proteomes" id="UP000789572">
    <property type="component" value="Unassembled WGS sequence"/>
</dbReference>
<organism evidence="2 3">
    <name type="scientific">Paraglomus occultum</name>
    <dbReference type="NCBI Taxonomy" id="144539"/>
    <lineage>
        <taxon>Eukaryota</taxon>
        <taxon>Fungi</taxon>
        <taxon>Fungi incertae sedis</taxon>
        <taxon>Mucoromycota</taxon>
        <taxon>Glomeromycotina</taxon>
        <taxon>Glomeromycetes</taxon>
        <taxon>Paraglomerales</taxon>
        <taxon>Paraglomeraceae</taxon>
        <taxon>Paraglomus</taxon>
    </lineage>
</organism>